<dbReference type="PROSITE" id="PS50088">
    <property type="entry name" value="ANK_REPEAT"/>
    <property type="match status" value="5"/>
</dbReference>
<dbReference type="InterPro" id="IPR002110">
    <property type="entry name" value="Ankyrin_rpt"/>
</dbReference>
<dbReference type="PANTHER" id="PTHR24123:SF33">
    <property type="entry name" value="PROTEIN HOS4"/>
    <property type="match status" value="1"/>
</dbReference>
<dbReference type="PRINTS" id="PR01415">
    <property type="entry name" value="ANKYRIN"/>
</dbReference>
<keyword evidence="5" id="KW-1185">Reference proteome</keyword>
<feature type="repeat" description="ANK" evidence="3">
    <location>
        <begin position="269"/>
        <end position="301"/>
    </location>
</feature>
<feature type="repeat" description="ANK" evidence="3">
    <location>
        <begin position="91"/>
        <end position="119"/>
    </location>
</feature>
<dbReference type="PANTHER" id="PTHR24123">
    <property type="entry name" value="ANKYRIN REPEAT-CONTAINING"/>
    <property type="match status" value="1"/>
</dbReference>
<dbReference type="SMART" id="SM00248">
    <property type="entry name" value="ANK"/>
    <property type="match status" value="9"/>
</dbReference>
<proteinExistence type="predicted"/>
<reference evidence="5" key="1">
    <citation type="journal article" date="2019" name="Microbiol. Immunol.">
        <title>Molecular and phenotypic characterization of Leptospira johnsonii sp. nov., Leptospira ellinghausenii sp. nov. and Leptospira ryugenii sp. nov. isolated from soil and water in Japan.</title>
        <authorList>
            <person name="Masuzawa T."/>
            <person name="Saito M."/>
            <person name="Nakao R."/>
            <person name="Nikaido Y."/>
            <person name="Matsumoto M."/>
            <person name="Ogawa M."/>
            <person name="Yokoyama M."/>
            <person name="Hidaka Y."/>
            <person name="Tomita J."/>
            <person name="Sakakibara K."/>
            <person name="Suzuki K."/>
            <person name="Yasuda S."/>
            <person name="Sato H."/>
            <person name="Yamaguchi M."/>
            <person name="Yoshida S.I."/>
            <person name="Koizumi N."/>
            <person name="Kawamura Y."/>
        </authorList>
    </citation>
    <scope>NUCLEOTIDE SEQUENCE [LARGE SCALE GENOMIC DNA]</scope>
    <source>
        <strain evidence="5">E18</strain>
    </source>
</reference>
<evidence type="ECO:0000256" key="1">
    <source>
        <dbReference type="ARBA" id="ARBA00022737"/>
    </source>
</evidence>
<dbReference type="RefSeq" id="WP_108960281.1">
    <property type="nucleotide sequence ID" value="NZ_BFAZ01000009.1"/>
</dbReference>
<dbReference type="InterPro" id="IPR036770">
    <property type="entry name" value="Ankyrin_rpt-contain_sf"/>
</dbReference>
<gene>
    <name evidence="4" type="ORF">LPTSP2_26310</name>
</gene>
<dbReference type="Pfam" id="PF12796">
    <property type="entry name" value="Ank_2"/>
    <property type="match status" value="2"/>
</dbReference>
<dbReference type="Proteomes" id="UP000245206">
    <property type="component" value="Unassembled WGS sequence"/>
</dbReference>
<evidence type="ECO:0000313" key="4">
    <source>
        <dbReference type="EMBL" id="GBF43334.1"/>
    </source>
</evidence>
<sequence>MVSQLTHNKCFIVFFLYLLISLNILYANDLNISAMRDPKTIKEKVNKGFDVNTKRNEDGYTLLHYAAELGNVDLAKFLITKGASLNVPMKDGTTPLATAIGFSKNEMIKLLLEEGVDPNYVLGEKNYNRTHFHYYITKIRKFDPNLFSLFLSKGANLETKDSFTETPLITLASSEFQFLEHTKALLDAKANPNAQTKFGITPLMGAVFSRNFPLVQILIRQGSNIELENSDGNTVLLAMINMGNYHPEKPKLFQILLDAKANVNHRNAEGNTALHLCVIGDSLEILSILTKQNIDSSIRNTKGITALEQAITNENWPATKILLSVETDINGWDKYGATKLHSAILNEKYELIQLLLDAGADPQKKDKWGKTAIEFAERQNNPKVLKLLKKE</sequence>
<keyword evidence="1" id="KW-0677">Repeat</keyword>
<protein>
    <submittedName>
        <fullName evidence="4">Ankyrin repeat-containing protein</fullName>
    </submittedName>
</protein>
<name>A0A2P2DFA6_9LEPT</name>
<accession>A0A2P2DFA6</accession>
<dbReference type="Gene3D" id="1.25.40.20">
    <property type="entry name" value="Ankyrin repeat-containing domain"/>
    <property type="match status" value="2"/>
</dbReference>
<dbReference type="AlphaFoldDB" id="A0A2P2DFA6"/>
<dbReference type="EMBL" id="BFAZ01000009">
    <property type="protein sequence ID" value="GBF43334.1"/>
    <property type="molecule type" value="Genomic_DNA"/>
</dbReference>
<feature type="repeat" description="ANK" evidence="3">
    <location>
        <begin position="335"/>
        <end position="367"/>
    </location>
</feature>
<evidence type="ECO:0000256" key="3">
    <source>
        <dbReference type="PROSITE-ProRule" id="PRU00023"/>
    </source>
</evidence>
<dbReference type="OrthoDB" id="7543342at2"/>
<keyword evidence="2 3" id="KW-0040">ANK repeat</keyword>
<dbReference type="Pfam" id="PF13637">
    <property type="entry name" value="Ank_4"/>
    <property type="match status" value="1"/>
</dbReference>
<organism evidence="4 5">
    <name type="scientific">Leptospira ellinghausenii</name>
    <dbReference type="NCBI Taxonomy" id="1917822"/>
    <lineage>
        <taxon>Bacteria</taxon>
        <taxon>Pseudomonadati</taxon>
        <taxon>Spirochaetota</taxon>
        <taxon>Spirochaetia</taxon>
        <taxon>Leptospirales</taxon>
        <taxon>Leptospiraceae</taxon>
        <taxon>Leptospira</taxon>
    </lineage>
</organism>
<dbReference type="PROSITE" id="PS50297">
    <property type="entry name" value="ANK_REP_REGION"/>
    <property type="match status" value="4"/>
</dbReference>
<evidence type="ECO:0000313" key="5">
    <source>
        <dbReference type="Proteomes" id="UP000245206"/>
    </source>
</evidence>
<feature type="repeat" description="ANK" evidence="3">
    <location>
        <begin position="198"/>
        <end position="230"/>
    </location>
</feature>
<dbReference type="InterPro" id="IPR051165">
    <property type="entry name" value="Multifunctional_ANK_Repeat"/>
</dbReference>
<evidence type="ECO:0000256" key="2">
    <source>
        <dbReference type="ARBA" id="ARBA00023043"/>
    </source>
</evidence>
<dbReference type="SUPFAM" id="SSF48403">
    <property type="entry name" value="Ankyrin repeat"/>
    <property type="match status" value="1"/>
</dbReference>
<comment type="caution">
    <text evidence="4">The sequence shown here is derived from an EMBL/GenBank/DDBJ whole genome shotgun (WGS) entry which is preliminary data.</text>
</comment>
<feature type="repeat" description="ANK" evidence="3">
    <location>
        <begin position="58"/>
        <end position="90"/>
    </location>
</feature>